<name>A0A7S4RZV8_9STRA</name>
<keyword evidence="1" id="KW-0812">Transmembrane</keyword>
<organism evidence="2">
    <name type="scientific">Ditylum brightwellii</name>
    <dbReference type="NCBI Taxonomy" id="49249"/>
    <lineage>
        <taxon>Eukaryota</taxon>
        <taxon>Sar</taxon>
        <taxon>Stramenopiles</taxon>
        <taxon>Ochrophyta</taxon>
        <taxon>Bacillariophyta</taxon>
        <taxon>Mediophyceae</taxon>
        <taxon>Lithodesmiophycidae</taxon>
        <taxon>Lithodesmiales</taxon>
        <taxon>Lithodesmiaceae</taxon>
        <taxon>Ditylum</taxon>
    </lineage>
</organism>
<protein>
    <submittedName>
        <fullName evidence="2">Uncharacterized protein</fullName>
    </submittedName>
</protein>
<evidence type="ECO:0000313" key="2">
    <source>
        <dbReference type="EMBL" id="CAE4630169.1"/>
    </source>
</evidence>
<evidence type="ECO:0000256" key="1">
    <source>
        <dbReference type="SAM" id="Phobius"/>
    </source>
</evidence>
<dbReference type="EMBL" id="HBNS01034453">
    <property type="protein sequence ID" value="CAE4630169.1"/>
    <property type="molecule type" value="Transcribed_RNA"/>
</dbReference>
<reference evidence="2" key="1">
    <citation type="submission" date="2021-01" db="EMBL/GenBank/DDBJ databases">
        <authorList>
            <person name="Corre E."/>
            <person name="Pelletier E."/>
            <person name="Niang G."/>
            <person name="Scheremetjew M."/>
            <person name="Finn R."/>
            <person name="Kale V."/>
            <person name="Holt S."/>
            <person name="Cochrane G."/>
            <person name="Meng A."/>
            <person name="Brown T."/>
            <person name="Cohen L."/>
        </authorList>
    </citation>
    <scope>NUCLEOTIDE SEQUENCE</scope>
    <source>
        <strain evidence="2">GSO104</strain>
    </source>
</reference>
<accession>A0A7S4RZV8</accession>
<feature type="transmembrane region" description="Helical" evidence="1">
    <location>
        <begin position="80"/>
        <end position="100"/>
    </location>
</feature>
<keyword evidence="1" id="KW-1133">Transmembrane helix</keyword>
<sequence>MHFVKQWSNKCNNSGGGDAMDAHVIFPSDVLNDEKNFYIIMPYGDDDLCNRLHEKAKFDENEARFWMDQLLTVSSKKMNVCLCVCLFVCLFVYFSCVYHGTMSELAHCYLHYSAVHTTLI</sequence>
<keyword evidence="1" id="KW-0472">Membrane</keyword>
<gene>
    <name evidence="2" type="ORF">DBRI00130_LOCUS26961</name>
</gene>
<proteinExistence type="predicted"/>
<dbReference type="AlphaFoldDB" id="A0A7S4RZV8"/>